<proteinExistence type="predicted"/>
<sequence>MTRPEGLPDFGNPPLDEVVLGVQFARHPGYTDLFAWRVREEFKSEFPNYAEVPRLDPRFEVFGGAETMANFQISFQTTEPSKRYWFIAEDDSHLLQFQDDRFLLNWRRRASRAYPRFEAISAMFDGFLARLEAKFDSDRSPFVINQAEISYINAIPMIDGTLLSDWLSIVRPTGLNIEQLNANFSEVVFSPDGKDPIARMHYEVSLHSTREVKRAIRLGITYRGAPSQQDVSGVKDFFAAGRMKIINRFCDLTTEQAQKAWQRKQ</sequence>
<evidence type="ECO:0000313" key="2">
    <source>
        <dbReference type="Proteomes" id="UP001548832"/>
    </source>
</evidence>
<dbReference type="EMBL" id="JBEWSZ010000001">
    <property type="protein sequence ID" value="MET2828933.1"/>
    <property type="molecule type" value="Genomic_DNA"/>
</dbReference>
<accession>A0ABV2DFX7</accession>
<dbReference type="Proteomes" id="UP001548832">
    <property type="component" value="Unassembled WGS sequence"/>
</dbReference>
<comment type="caution">
    <text evidence="1">The sequence shown here is derived from an EMBL/GenBank/DDBJ whole genome shotgun (WGS) entry which is preliminary data.</text>
</comment>
<gene>
    <name evidence="1" type="ORF">ABVQ20_18300</name>
</gene>
<dbReference type="InterPro" id="IPR026349">
    <property type="entry name" value="CHP04255"/>
</dbReference>
<name>A0ABV2DFX7_9HYPH</name>
<evidence type="ECO:0000313" key="1">
    <source>
        <dbReference type="EMBL" id="MET2828933.1"/>
    </source>
</evidence>
<organism evidence="1 2">
    <name type="scientific">Mesorhizobium shangrilense</name>
    <dbReference type="NCBI Taxonomy" id="460060"/>
    <lineage>
        <taxon>Bacteria</taxon>
        <taxon>Pseudomonadati</taxon>
        <taxon>Pseudomonadota</taxon>
        <taxon>Alphaproteobacteria</taxon>
        <taxon>Hyphomicrobiales</taxon>
        <taxon>Phyllobacteriaceae</taxon>
        <taxon>Mesorhizobium</taxon>
    </lineage>
</organism>
<reference evidence="1 2" key="1">
    <citation type="submission" date="2024-06" db="EMBL/GenBank/DDBJ databases">
        <authorList>
            <person name="Kim D.-U."/>
        </authorList>
    </citation>
    <scope>NUCLEOTIDE SEQUENCE [LARGE SCALE GENOMIC DNA]</scope>
    <source>
        <strain evidence="1 2">KACC15460</strain>
    </source>
</reference>
<keyword evidence="2" id="KW-1185">Reference proteome</keyword>
<dbReference type="RefSeq" id="WP_354460907.1">
    <property type="nucleotide sequence ID" value="NZ_JBEWSZ010000001.1"/>
</dbReference>
<dbReference type="NCBIfam" id="TIGR04255">
    <property type="entry name" value="sporadTIGR04255"/>
    <property type="match status" value="1"/>
</dbReference>
<protein>
    <submittedName>
        <fullName evidence="1">TIGR04255 family protein</fullName>
    </submittedName>
</protein>